<dbReference type="Pfam" id="PF00198">
    <property type="entry name" value="2-oxoacid_dh"/>
    <property type="match status" value="1"/>
</dbReference>
<feature type="domain" description="Lipoyl-binding" evidence="8">
    <location>
        <begin position="3"/>
        <end position="78"/>
    </location>
</feature>
<dbReference type="InterPro" id="IPR036625">
    <property type="entry name" value="E3-bd_dom_sf"/>
</dbReference>
<feature type="compositionally biased region" description="Low complexity" evidence="7">
    <location>
        <begin position="114"/>
        <end position="129"/>
    </location>
</feature>
<dbReference type="PROSITE" id="PS51826">
    <property type="entry name" value="PSBD"/>
    <property type="match status" value="1"/>
</dbReference>
<dbReference type="SUPFAM" id="SSF52777">
    <property type="entry name" value="CoA-dependent acyltransferases"/>
    <property type="match status" value="1"/>
</dbReference>
<comment type="caution">
    <text evidence="10">The sequence shown here is derived from an EMBL/GenBank/DDBJ whole genome shotgun (WGS) entry which is preliminary data.</text>
</comment>
<name>A0ABW4P260_9NOCA</name>
<dbReference type="SUPFAM" id="SSF47005">
    <property type="entry name" value="Peripheral subunit-binding domain of 2-oxo acid dehydrogenase complex"/>
    <property type="match status" value="1"/>
</dbReference>
<feature type="region of interest" description="Disordered" evidence="7">
    <location>
        <begin position="80"/>
        <end position="129"/>
    </location>
</feature>
<evidence type="ECO:0000256" key="6">
    <source>
        <dbReference type="RuleBase" id="RU003423"/>
    </source>
</evidence>
<dbReference type="CDD" id="cd06849">
    <property type="entry name" value="lipoyl_domain"/>
    <property type="match status" value="1"/>
</dbReference>
<dbReference type="InterPro" id="IPR000089">
    <property type="entry name" value="Biotin_lipoyl"/>
</dbReference>
<dbReference type="RefSeq" id="WP_378484387.1">
    <property type="nucleotide sequence ID" value="NZ_JBHUFB010000008.1"/>
</dbReference>
<dbReference type="Proteomes" id="UP001597286">
    <property type="component" value="Unassembled WGS sequence"/>
</dbReference>
<keyword evidence="11" id="KW-1185">Reference proteome</keyword>
<dbReference type="PROSITE" id="PS00189">
    <property type="entry name" value="LIPOYL"/>
    <property type="match status" value="1"/>
</dbReference>
<dbReference type="InterPro" id="IPR003016">
    <property type="entry name" value="2-oxoA_DH_lipoyl-BS"/>
</dbReference>
<dbReference type="PANTHER" id="PTHR43178">
    <property type="entry name" value="DIHYDROLIPOAMIDE ACETYLTRANSFERASE COMPONENT OF PYRUVATE DEHYDROGENASE COMPLEX"/>
    <property type="match status" value="1"/>
</dbReference>
<evidence type="ECO:0000256" key="5">
    <source>
        <dbReference type="ARBA" id="ARBA00023315"/>
    </source>
</evidence>
<evidence type="ECO:0000256" key="1">
    <source>
        <dbReference type="ARBA" id="ARBA00001938"/>
    </source>
</evidence>
<dbReference type="InterPro" id="IPR004167">
    <property type="entry name" value="PSBD"/>
</dbReference>
<proteinExistence type="inferred from homology"/>
<accession>A0ABW4P260</accession>
<gene>
    <name evidence="10" type="ORF">ACFSJG_06450</name>
</gene>
<dbReference type="Pfam" id="PF02817">
    <property type="entry name" value="E3_binding"/>
    <property type="match status" value="1"/>
</dbReference>
<sequence length="404" mass="42052">MTIREFRLPDLGEGLTDAELLSWAVTVGDTVALNQVIAEVETAKAAVELPSPFAGVVAELLAEPGDVVPVGAPLIRVSTTDHADTDAPQSDPVLVGYGPSAPPGTRRAHRRRTPTAPTLPTAPRPDATPAARRLAGATGIDLTTVHGSGPDGAVTRADVEALGGGAAEADDEIRVPIRGIRRRTADSMVRSAFTAPHVTVFLTADVTATVDLLDGLRASAELTDITVTPLALVAKAMLVALRTHPELNSSWDERRQEIVTWRRVHLGIAVATDRGLLVPTVRDAHALDLPALARAVSAAAESARAYTSTPADLSGGTITLTNVGVFGVDAGTPILPPGQAAILCLGAISRRPWVVDDRVVPRWVTTLGLSFDHRVVDGEQASRYLADVAALLSGSTARPSPPGG</sequence>
<reference evidence="11" key="1">
    <citation type="journal article" date="2019" name="Int. J. Syst. Evol. Microbiol.">
        <title>The Global Catalogue of Microorganisms (GCM) 10K type strain sequencing project: providing services to taxonomists for standard genome sequencing and annotation.</title>
        <authorList>
            <consortium name="The Broad Institute Genomics Platform"/>
            <consortium name="The Broad Institute Genome Sequencing Center for Infectious Disease"/>
            <person name="Wu L."/>
            <person name="Ma J."/>
        </authorList>
    </citation>
    <scope>NUCLEOTIDE SEQUENCE [LARGE SCALE GENOMIC DNA]</scope>
    <source>
        <strain evidence="11">DT72</strain>
    </source>
</reference>
<dbReference type="PROSITE" id="PS50968">
    <property type="entry name" value="BIOTINYL_LIPOYL"/>
    <property type="match status" value="1"/>
</dbReference>
<keyword evidence="5 6" id="KW-0012">Acyltransferase</keyword>
<dbReference type="InterPro" id="IPR011053">
    <property type="entry name" value="Single_hybrid_motif"/>
</dbReference>
<dbReference type="SUPFAM" id="SSF51230">
    <property type="entry name" value="Single hybrid motif"/>
    <property type="match status" value="1"/>
</dbReference>
<evidence type="ECO:0000313" key="11">
    <source>
        <dbReference type="Proteomes" id="UP001597286"/>
    </source>
</evidence>
<feature type="domain" description="Peripheral subunit-binding (PSBD)" evidence="9">
    <location>
        <begin position="126"/>
        <end position="163"/>
    </location>
</feature>
<protein>
    <recommendedName>
        <fullName evidence="6">Dihydrolipoamide acetyltransferase component of pyruvate dehydrogenase complex</fullName>
        <ecNumber evidence="6">2.3.1.-</ecNumber>
    </recommendedName>
</protein>
<comment type="similarity">
    <text evidence="2 6">Belongs to the 2-oxoacid dehydrogenase family.</text>
</comment>
<dbReference type="EMBL" id="JBHUFB010000008">
    <property type="protein sequence ID" value="MFD1811849.1"/>
    <property type="molecule type" value="Genomic_DNA"/>
</dbReference>
<organism evidence="10 11">
    <name type="scientific">Rhodococcus gannanensis</name>
    <dbReference type="NCBI Taxonomy" id="1960308"/>
    <lineage>
        <taxon>Bacteria</taxon>
        <taxon>Bacillati</taxon>
        <taxon>Actinomycetota</taxon>
        <taxon>Actinomycetes</taxon>
        <taxon>Mycobacteriales</taxon>
        <taxon>Nocardiaceae</taxon>
        <taxon>Rhodococcus</taxon>
    </lineage>
</organism>
<dbReference type="PANTHER" id="PTHR43178:SF5">
    <property type="entry name" value="LIPOAMIDE ACYLTRANSFERASE COMPONENT OF BRANCHED-CHAIN ALPHA-KETO ACID DEHYDROGENASE COMPLEX, MITOCHONDRIAL"/>
    <property type="match status" value="1"/>
</dbReference>
<evidence type="ECO:0000259" key="8">
    <source>
        <dbReference type="PROSITE" id="PS50968"/>
    </source>
</evidence>
<keyword evidence="3 6" id="KW-0808">Transferase</keyword>
<evidence type="ECO:0000256" key="7">
    <source>
        <dbReference type="SAM" id="MobiDB-lite"/>
    </source>
</evidence>
<dbReference type="InterPro" id="IPR023213">
    <property type="entry name" value="CAT-like_dom_sf"/>
</dbReference>
<dbReference type="Gene3D" id="2.40.50.100">
    <property type="match status" value="1"/>
</dbReference>
<dbReference type="EC" id="2.3.1.-" evidence="6"/>
<keyword evidence="4 6" id="KW-0450">Lipoyl</keyword>
<comment type="cofactor">
    <cofactor evidence="1 6">
        <name>(R)-lipoate</name>
        <dbReference type="ChEBI" id="CHEBI:83088"/>
    </cofactor>
</comment>
<evidence type="ECO:0000256" key="4">
    <source>
        <dbReference type="ARBA" id="ARBA00022823"/>
    </source>
</evidence>
<dbReference type="InterPro" id="IPR050743">
    <property type="entry name" value="2-oxoacid_DH_E2_comp"/>
</dbReference>
<evidence type="ECO:0000256" key="2">
    <source>
        <dbReference type="ARBA" id="ARBA00007317"/>
    </source>
</evidence>
<evidence type="ECO:0000313" key="10">
    <source>
        <dbReference type="EMBL" id="MFD1811849.1"/>
    </source>
</evidence>
<dbReference type="Pfam" id="PF00364">
    <property type="entry name" value="Biotin_lipoyl"/>
    <property type="match status" value="1"/>
</dbReference>
<dbReference type="InterPro" id="IPR001078">
    <property type="entry name" value="2-oxoacid_DH_actylTfrase"/>
</dbReference>
<evidence type="ECO:0000259" key="9">
    <source>
        <dbReference type="PROSITE" id="PS51826"/>
    </source>
</evidence>
<dbReference type="GO" id="GO:0016746">
    <property type="term" value="F:acyltransferase activity"/>
    <property type="evidence" value="ECO:0007669"/>
    <property type="project" value="UniProtKB-KW"/>
</dbReference>
<evidence type="ECO:0000256" key="3">
    <source>
        <dbReference type="ARBA" id="ARBA00022679"/>
    </source>
</evidence>
<dbReference type="Gene3D" id="4.10.320.10">
    <property type="entry name" value="E3-binding domain"/>
    <property type="match status" value="1"/>
</dbReference>
<dbReference type="Gene3D" id="3.30.559.10">
    <property type="entry name" value="Chloramphenicol acetyltransferase-like domain"/>
    <property type="match status" value="1"/>
</dbReference>